<dbReference type="InterPro" id="IPR058192">
    <property type="entry name" value="WHD_ROQ1-like"/>
</dbReference>
<evidence type="ECO:0000313" key="10">
    <source>
        <dbReference type="Proteomes" id="UP000694861"/>
    </source>
</evidence>
<organism evidence="10 12">
    <name type="scientific">Prunus mume</name>
    <name type="common">Japanese apricot</name>
    <name type="synonym">Armeniaca mume</name>
    <dbReference type="NCBI Taxonomy" id="102107"/>
    <lineage>
        <taxon>Eukaryota</taxon>
        <taxon>Viridiplantae</taxon>
        <taxon>Streptophyta</taxon>
        <taxon>Embryophyta</taxon>
        <taxon>Tracheophyta</taxon>
        <taxon>Spermatophyta</taxon>
        <taxon>Magnoliopsida</taxon>
        <taxon>eudicotyledons</taxon>
        <taxon>Gunneridae</taxon>
        <taxon>Pentapetalae</taxon>
        <taxon>rosids</taxon>
        <taxon>fabids</taxon>
        <taxon>Rosales</taxon>
        <taxon>Rosaceae</taxon>
        <taxon>Amygdaloideae</taxon>
        <taxon>Amygdaleae</taxon>
        <taxon>Prunus</taxon>
    </lineage>
</organism>
<dbReference type="Pfam" id="PF20160">
    <property type="entry name" value="C-JID"/>
    <property type="match status" value="1"/>
</dbReference>
<dbReference type="Gene3D" id="1.10.8.430">
    <property type="entry name" value="Helical domain of apoptotic protease-activating factors"/>
    <property type="match status" value="1"/>
</dbReference>
<dbReference type="SMART" id="SM00255">
    <property type="entry name" value="TIR"/>
    <property type="match status" value="1"/>
</dbReference>
<dbReference type="InterPro" id="IPR055414">
    <property type="entry name" value="LRR_R13L4/SHOC2-like"/>
</dbReference>
<keyword evidence="6" id="KW-0520">NAD</keyword>
<evidence type="ECO:0000313" key="12">
    <source>
        <dbReference type="RefSeq" id="XP_016650725.1"/>
    </source>
</evidence>
<comment type="catalytic activity">
    <reaction evidence="7">
        <text>NAD(+) + H2O = ADP-D-ribose + nicotinamide + H(+)</text>
        <dbReference type="Rhea" id="RHEA:16301"/>
        <dbReference type="ChEBI" id="CHEBI:15377"/>
        <dbReference type="ChEBI" id="CHEBI:15378"/>
        <dbReference type="ChEBI" id="CHEBI:17154"/>
        <dbReference type="ChEBI" id="CHEBI:57540"/>
        <dbReference type="ChEBI" id="CHEBI:57967"/>
        <dbReference type="EC" id="3.2.2.6"/>
    </reaction>
    <physiologicalReaction direction="left-to-right" evidence="7">
        <dbReference type="Rhea" id="RHEA:16302"/>
    </physiologicalReaction>
</comment>
<keyword evidence="4" id="KW-0378">Hydrolase</keyword>
<reference evidence="10" key="2">
    <citation type="journal article" date="2012" name="Nat. Commun.">
        <title>The genome of Prunus mume.</title>
        <authorList>
            <person name="Zhang Q."/>
            <person name="Chen W."/>
            <person name="Sun L."/>
            <person name="Zhao F."/>
            <person name="Huang B."/>
            <person name="Yang W."/>
            <person name="Tao Y."/>
            <person name="Wang J."/>
            <person name="Yuan Z."/>
            <person name="Fan G."/>
            <person name="Xing Z."/>
            <person name="Han C."/>
            <person name="Pan H."/>
            <person name="Zhong X."/>
            <person name="Shi W."/>
            <person name="Liang X."/>
            <person name="Du D."/>
            <person name="Sun F."/>
            <person name="Xu Z."/>
            <person name="Hao R."/>
            <person name="Lv T."/>
            <person name="Lv Y."/>
            <person name="Zheng Z."/>
            <person name="Sun M."/>
            <person name="Luo L."/>
            <person name="Cai M."/>
            <person name="Gao Y."/>
            <person name="Wang J."/>
            <person name="Yin Y."/>
            <person name="Xu X."/>
            <person name="Cheng T."/>
            <person name="Wang J."/>
        </authorList>
    </citation>
    <scope>NUCLEOTIDE SEQUENCE [LARGE SCALE GENOMIC DNA]</scope>
</reference>
<dbReference type="SMART" id="SM00369">
    <property type="entry name" value="LRR_TYP"/>
    <property type="match status" value="3"/>
</dbReference>
<dbReference type="InterPro" id="IPR032675">
    <property type="entry name" value="LRR_dom_sf"/>
</dbReference>
<evidence type="ECO:0000256" key="5">
    <source>
        <dbReference type="ARBA" id="ARBA00022821"/>
    </source>
</evidence>
<evidence type="ECO:0000256" key="4">
    <source>
        <dbReference type="ARBA" id="ARBA00022801"/>
    </source>
</evidence>
<dbReference type="InterPro" id="IPR000157">
    <property type="entry name" value="TIR_dom"/>
</dbReference>
<sequence length="1181" mass="133550">MALSTQRDYAFLPSPHQSAPQPNHDVFLSFRGEDTRNSFVSHLYHELQLRGIKTFKDDPKLERGTAISSGLFNAIEESMLAIVVLSPNYASSSWCLDELTKILQYMKSKSTVLPVFYHVNPSDVRKQTGSFACAFADHEERFREDRERVKSWRDALTEVASLSGFDSKNESERKLVEKIVDWVWDKVNHRFKLLDSRELVGMKFIREQVDLLSAHPTDDVRFIGIWGMGGIGKTTIAQLVYDSISTHFEVSSFLANVREVSQRGNLVDLQRQLLSPILKDQITPVWDEQRGTSVIKNCLYNKKVLLILDDVSESSQLEKLAGEKDWFGKGSMIVITTRDKRLLVQHDIHISYKVEALGHDDALELFSRNAFRKNEPEEGFLELSKGFVNYARGLPLALKLLGCLVYNMRDQDEWKSELDKLRKIPNSGIFDLLKISYDGLDDMNKEIFLDVAFFHKWKGKEEVIEILDSCGLCGCVGINDLVRKSLLTISNGNVEMHDLIQEMAWEIVRRECPEEPGRRSRLCNHDDISHVFIDNTATDKIRGISLRMATVKKTNWNCEAFSKMLNLKFLEFDNMMISSSPRVLPNSLRSIKWSRYPSKYLPSGFQLNFLISLEMPDNKLVRLWDGRKDLPNLKTMKLNASKKLIITPDFSGMPNLEVLNFQFCDNLVAIHPSIADLKCLKWFLFGSCPKLKKIPEFSGQMKNLSLLTLNGTSIEKLSSSIGRLVGLSSLSLSGCKNLVGLPSEICNLKFLTTLGVGGCPKIDKLPENVGEMECLDMLLLDGTSIRQLPRSIVGLKKLQSLSLGRCESRLPSRLLCCLPLSYEREAFELASLGGLFSLRELDLSNYGVCEADLPSDIGCLSSLEELKLSGNNFVSLPASIGCLSNLKSFWVNGCQSLEQLPDLSKLISLVDINIANCTSLKMLPHLSSNWLLVNINNEIRFNCANCFVLVDNEGCDSIILKMLQRYLQVLPTPFDYRFEIVTPRRKIPEWFSNQSLGDSLTVELPLDSCTTWMGIALCAVLEVQADLSEFNFFHVSCFAQGMLPHGVLPKLKTGNVVSDHLWVIYVPCKQFEKMCGQIKVFFKTSYFCQDEKRLVYDIQYVKKCGFRLVHKQDVEQLNQIMMNKSIIKGTTTSPTKSADAQGQQRHDDQEAGPSGSGSSHQKSLFCNTYALSEEADQDEIK</sequence>
<evidence type="ECO:0000256" key="7">
    <source>
        <dbReference type="ARBA" id="ARBA00047304"/>
    </source>
</evidence>
<dbReference type="EC" id="3.2.2.6" evidence="1"/>
<dbReference type="SUPFAM" id="SSF52200">
    <property type="entry name" value="Toll/Interleukin receptor TIR domain"/>
    <property type="match status" value="1"/>
</dbReference>
<evidence type="ECO:0000256" key="3">
    <source>
        <dbReference type="ARBA" id="ARBA00022737"/>
    </source>
</evidence>
<evidence type="ECO:0000313" key="11">
    <source>
        <dbReference type="RefSeq" id="XP_016650724.1"/>
    </source>
</evidence>
<dbReference type="InterPro" id="IPR001611">
    <property type="entry name" value="Leu-rich_rpt"/>
</dbReference>
<reference evidence="11 12" key="3">
    <citation type="submission" date="2025-05" db="UniProtKB">
        <authorList>
            <consortium name="RefSeq"/>
        </authorList>
    </citation>
    <scope>IDENTIFICATION</scope>
</reference>
<keyword evidence="2" id="KW-0433">Leucine-rich repeat</keyword>
<keyword evidence="5" id="KW-0611">Plant defense</keyword>
<evidence type="ECO:0000259" key="9">
    <source>
        <dbReference type="PROSITE" id="PS50104"/>
    </source>
</evidence>
<evidence type="ECO:0000256" key="6">
    <source>
        <dbReference type="ARBA" id="ARBA00023027"/>
    </source>
</evidence>
<dbReference type="InterPro" id="IPR027417">
    <property type="entry name" value="P-loop_NTPase"/>
</dbReference>
<evidence type="ECO:0000256" key="8">
    <source>
        <dbReference type="SAM" id="MobiDB-lite"/>
    </source>
</evidence>
<feature type="compositionally biased region" description="Polar residues" evidence="8">
    <location>
        <begin position="1130"/>
        <end position="1143"/>
    </location>
</feature>
<accession>A0ABM1LTJ8</accession>
<dbReference type="InterPro" id="IPR042197">
    <property type="entry name" value="Apaf_helical"/>
</dbReference>
<evidence type="ECO:0000256" key="1">
    <source>
        <dbReference type="ARBA" id="ARBA00011982"/>
    </source>
</evidence>
<dbReference type="PROSITE" id="PS51450">
    <property type="entry name" value="LRR"/>
    <property type="match status" value="1"/>
</dbReference>
<dbReference type="Gene3D" id="3.40.50.300">
    <property type="entry name" value="P-loop containing nucleotide triphosphate hydrolases"/>
    <property type="match status" value="1"/>
</dbReference>
<feature type="region of interest" description="Disordered" evidence="8">
    <location>
        <begin position="1130"/>
        <end position="1162"/>
    </location>
</feature>
<dbReference type="Proteomes" id="UP000694861">
    <property type="component" value="Linkage group LG6"/>
</dbReference>
<dbReference type="PANTHER" id="PTHR11017">
    <property type="entry name" value="LEUCINE-RICH REPEAT-CONTAINING PROTEIN"/>
    <property type="match status" value="1"/>
</dbReference>
<name>A0ABM1LTJ8_PRUMU</name>
<dbReference type="GeneID" id="103336298"/>
<dbReference type="SUPFAM" id="SSF52540">
    <property type="entry name" value="P-loop containing nucleoside triphosphate hydrolases"/>
    <property type="match status" value="1"/>
</dbReference>
<dbReference type="InterPro" id="IPR002182">
    <property type="entry name" value="NB-ARC"/>
</dbReference>
<dbReference type="PROSITE" id="PS50104">
    <property type="entry name" value="TIR"/>
    <property type="match status" value="1"/>
</dbReference>
<dbReference type="Pfam" id="PF00931">
    <property type="entry name" value="NB-ARC"/>
    <property type="match status" value="1"/>
</dbReference>
<dbReference type="InterPro" id="IPR035897">
    <property type="entry name" value="Toll_tir_struct_dom_sf"/>
</dbReference>
<dbReference type="Gene3D" id="3.40.50.10140">
    <property type="entry name" value="Toll/interleukin-1 receptor homology (TIR) domain"/>
    <property type="match status" value="1"/>
</dbReference>
<dbReference type="Pfam" id="PF23598">
    <property type="entry name" value="LRR_14"/>
    <property type="match status" value="1"/>
</dbReference>
<dbReference type="RefSeq" id="XP_016650724.1">
    <property type="nucleotide sequence ID" value="XM_016795238.1"/>
</dbReference>
<dbReference type="SUPFAM" id="SSF52058">
    <property type="entry name" value="L domain-like"/>
    <property type="match status" value="2"/>
</dbReference>
<dbReference type="Gene3D" id="3.80.10.10">
    <property type="entry name" value="Ribonuclease Inhibitor"/>
    <property type="match status" value="3"/>
</dbReference>
<feature type="domain" description="TIR" evidence="9">
    <location>
        <begin position="22"/>
        <end position="187"/>
    </location>
</feature>
<keyword evidence="10" id="KW-1185">Reference proteome</keyword>
<proteinExistence type="predicted"/>
<dbReference type="InterPro" id="IPR003591">
    <property type="entry name" value="Leu-rich_rpt_typical-subtyp"/>
</dbReference>
<keyword evidence="3" id="KW-0677">Repeat</keyword>
<dbReference type="InterPro" id="IPR044974">
    <property type="entry name" value="Disease_R_plants"/>
</dbReference>
<dbReference type="RefSeq" id="XP_016650725.1">
    <property type="nucleotide sequence ID" value="XM_016795239.1"/>
</dbReference>
<dbReference type="InterPro" id="IPR045344">
    <property type="entry name" value="C-JID"/>
</dbReference>
<dbReference type="Pfam" id="PF23282">
    <property type="entry name" value="WHD_ROQ1"/>
    <property type="match status" value="1"/>
</dbReference>
<gene>
    <name evidence="11 12" type="primary">LOC103336298</name>
</gene>
<reference evidence="10" key="1">
    <citation type="journal article" date="1997" name="Nucleic Acids Res.">
        <title>tRNAscan-SE: a program for improved detection of transfer RNA genes in genomic sequence.</title>
        <authorList>
            <person name="Lowe T.M."/>
            <person name="Eddy S.R."/>
        </authorList>
    </citation>
    <scope>NUCLEOTIDE SEQUENCE [LARGE SCALE GENOMIC DNA]</scope>
</reference>
<dbReference type="Pfam" id="PF01582">
    <property type="entry name" value="TIR"/>
    <property type="match status" value="1"/>
</dbReference>
<protein>
    <recommendedName>
        <fullName evidence="1">ADP-ribosyl cyclase/cyclic ADP-ribose hydrolase</fullName>
        <ecNumber evidence="1">3.2.2.6</ecNumber>
    </recommendedName>
</protein>
<dbReference type="PRINTS" id="PR00364">
    <property type="entry name" value="DISEASERSIST"/>
</dbReference>
<evidence type="ECO:0000256" key="2">
    <source>
        <dbReference type="ARBA" id="ARBA00022614"/>
    </source>
</evidence>
<dbReference type="PANTHER" id="PTHR11017:SF527">
    <property type="entry name" value="TMV RESISTANCE PROTEIN N-LIKE"/>
    <property type="match status" value="1"/>
</dbReference>